<reference key="1">
    <citation type="journal article" date="2007" name="Nature">
        <title>The medaka draft genome and insights into vertebrate genome evolution.</title>
        <authorList>
            <person name="Kasahara M."/>
            <person name="Naruse K."/>
            <person name="Sasaki S."/>
            <person name="Nakatani Y."/>
            <person name="Qu W."/>
            <person name="Ahsan B."/>
            <person name="Yamada T."/>
            <person name="Nagayasu Y."/>
            <person name="Doi K."/>
            <person name="Kasai Y."/>
            <person name="Jindo T."/>
            <person name="Kobayashi D."/>
            <person name="Shimada A."/>
            <person name="Toyoda A."/>
            <person name="Kuroki Y."/>
            <person name="Fujiyama A."/>
            <person name="Sasaki T."/>
            <person name="Shimizu A."/>
            <person name="Asakawa S."/>
            <person name="Shimizu N."/>
            <person name="Hashimoto S."/>
            <person name="Yang J."/>
            <person name="Lee Y."/>
            <person name="Matsushima K."/>
            <person name="Sugano S."/>
            <person name="Sakaizumi M."/>
            <person name="Narita T."/>
            <person name="Ohishi K."/>
            <person name="Haga S."/>
            <person name="Ohta F."/>
            <person name="Nomoto H."/>
            <person name="Nogata K."/>
            <person name="Morishita T."/>
            <person name="Endo T."/>
            <person name="Shin-I T."/>
            <person name="Takeda H."/>
            <person name="Morishita S."/>
            <person name="Kohara Y."/>
        </authorList>
    </citation>
    <scope>NUCLEOTIDE SEQUENCE [LARGE SCALE GENOMIC DNA]</scope>
    <source>
        <strain>Hd-rR</strain>
    </source>
</reference>
<protein>
    <submittedName>
        <fullName evidence="1">Uncharacterized protein</fullName>
    </submittedName>
</protein>
<dbReference type="Proteomes" id="UP000265200">
    <property type="component" value="Chromosome 2"/>
</dbReference>
<reference evidence="1" key="3">
    <citation type="submission" date="2025-08" db="UniProtKB">
        <authorList>
            <consortium name="Ensembl"/>
        </authorList>
    </citation>
    <scope>IDENTIFICATION</scope>
    <source>
        <strain evidence="1">HSOK</strain>
    </source>
</reference>
<dbReference type="Ensembl" id="ENSORLT00015030074.1">
    <property type="protein sequence ID" value="ENSORLP00015035389.1"/>
    <property type="gene ID" value="ENSORLG00015021943.1"/>
</dbReference>
<sequence>MGNFIGFHQFPPHLNSSAPAFAHSVGHSGTRRVNHGHEANKAQILRGEVHLVCVKSKTHGKLIVGQVIMTETWRG</sequence>
<organism evidence="1 2">
    <name type="scientific">Oryzias latipes</name>
    <name type="common">Japanese rice fish</name>
    <name type="synonym">Japanese killifish</name>
    <dbReference type="NCBI Taxonomy" id="8090"/>
    <lineage>
        <taxon>Eukaryota</taxon>
        <taxon>Metazoa</taxon>
        <taxon>Chordata</taxon>
        <taxon>Craniata</taxon>
        <taxon>Vertebrata</taxon>
        <taxon>Euteleostomi</taxon>
        <taxon>Actinopterygii</taxon>
        <taxon>Neopterygii</taxon>
        <taxon>Teleostei</taxon>
        <taxon>Neoteleostei</taxon>
        <taxon>Acanthomorphata</taxon>
        <taxon>Ovalentaria</taxon>
        <taxon>Atherinomorphae</taxon>
        <taxon>Beloniformes</taxon>
        <taxon>Adrianichthyidae</taxon>
        <taxon>Oryziinae</taxon>
        <taxon>Oryzias</taxon>
    </lineage>
</organism>
<accession>A0A3P9JTC3</accession>
<evidence type="ECO:0000313" key="1">
    <source>
        <dbReference type="Ensembl" id="ENSORLP00015035389.1"/>
    </source>
</evidence>
<evidence type="ECO:0000313" key="2">
    <source>
        <dbReference type="Proteomes" id="UP000265200"/>
    </source>
</evidence>
<name>A0A3P9JTC3_ORYLA</name>
<proteinExistence type="predicted"/>
<reference evidence="1" key="4">
    <citation type="submission" date="2025-09" db="UniProtKB">
        <authorList>
            <consortium name="Ensembl"/>
        </authorList>
    </citation>
    <scope>IDENTIFICATION</scope>
    <source>
        <strain evidence="1">HSOK</strain>
    </source>
</reference>
<dbReference type="AlphaFoldDB" id="A0A3P9JTC3"/>
<reference evidence="1 2" key="2">
    <citation type="submission" date="2017-04" db="EMBL/GenBank/DDBJ databases">
        <title>CpG methylation of centromeres and impact of large insertions on vertebrate speciation.</title>
        <authorList>
            <person name="Ichikawa K."/>
            <person name="Yoshimura J."/>
            <person name="Morishita S."/>
        </authorList>
    </citation>
    <scope>NUCLEOTIDE SEQUENCE</scope>
    <source>
        <strain evidence="1 2">HSOK</strain>
    </source>
</reference>